<keyword evidence="2" id="KW-0175">Coiled coil</keyword>
<dbReference type="Proteomes" id="UP001183176">
    <property type="component" value="Unassembled WGS sequence"/>
</dbReference>
<gene>
    <name evidence="4" type="ORF">RM423_06835</name>
</gene>
<comment type="similarity">
    <text evidence="1">Belongs to the PspA/Vipp/IM30 family.</text>
</comment>
<dbReference type="Pfam" id="PF04012">
    <property type="entry name" value="PspA_IM30"/>
    <property type="match status" value="1"/>
</dbReference>
<feature type="coiled-coil region" evidence="2">
    <location>
        <begin position="27"/>
        <end position="82"/>
    </location>
</feature>
<evidence type="ECO:0000313" key="5">
    <source>
        <dbReference type="Proteomes" id="UP001183176"/>
    </source>
</evidence>
<comment type="caution">
    <text evidence="4">The sequence shown here is derived from an EMBL/GenBank/DDBJ whole genome shotgun (WGS) entry which is preliminary data.</text>
</comment>
<evidence type="ECO:0000313" key="4">
    <source>
        <dbReference type="EMBL" id="MDT0261108.1"/>
    </source>
</evidence>
<feature type="region of interest" description="Disordered" evidence="3">
    <location>
        <begin position="240"/>
        <end position="279"/>
    </location>
</feature>
<sequence length="279" mass="29863">MANGFAKAWNYVAAWFGAKVDEKADPKIQIQQAIQDAQRQHARLSQQAAAVIGNQHQLELKLDRQLAQIEDLQAQARQALVLADRARAGGDEAKAAEFEQTAGVLANQLVTAESSAADLKQLHDQSMGAAQQARQAVQDNSMLLQEKLSERTKLLSQLEQAKMQEQVSASLNSMSELAAPSNTPSLEDVRDKIERRYANALGQADLATNSVQGRMLEVKKATTNMAGQARLEEIRASLAGGSASGNAGAVQAESQPAIENHGTAPGQSQSAAQRAETQD</sequence>
<reference evidence="5" key="1">
    <citation type="submission" date="2023-07" db="EMBL/GenBank/DDBJ databases">
        <title>30 novel species of actinomycetes from the DSMZ collection.</title>
        <authorList>
            <person name="Nouioui I."/>
        </authorList>
    </citation>
    <scope>NUCLEOTIDE SEQUENCE [LARGE SCALE GENOMIC DNA]</scope>
    <source>
        <strain evidence="5">DSM 44399</strain>
    </source>
</reference>
<evidence type="ECO:0000256" key="1">
    <source>
        <dbReference type="ARBA" id="ARBA00043985"/>
    </source>
</evidence>
<dbReference type="RefSeq" id="WP_311422264.1">
    <property type="nucleotide sequence ID" value="NZ_JAVREH010000006.1"/>
</dbReference>
<evidence type="ECO:0000256" key="2">
    <source>
        <dbReference type="SAM" id="Coils"/>
    </source>
</evidence>
<protein>
    <submittedName>
        <fullName evidence="4">PspA/IM30 family protein</fullName>
    </submittedName>
</protein>
<accession>A0ABU2J800</accession>
<name>A0ABU2J800_9ACTN</name>
<evidence type="ECO:0000256" key="3">
    <source>
        <dbReference type="SAM" id="MobiDB-lite"/>
    </source>
</evidence>
<proteinExistence type="inferred from homology"/>
<organism evidence="4 5">
    <name type="scientific">Jatrophihabitans lederbergiae</name>
    <dbReference type="NCBI Taxonomy" id="3075547"/>
    <lineage>
        <taxon>Bacteria</taxon>
        <taxon>Bacillati</taxon>
        <taxon>Actinomycetota</taxon>
        <taxon>Actinomycetes</taxon>
        <taxon>Jatrophihabitantales</taxon>
        <taxon>Jatrophihabitantaceae</taxon>
        <taxon>Jatrophihabitans</taxon>
    </lineage>
</organism>
<dbReference type="EMBL" id="JAVREH010000006">
    <property type="protein sequence ID" value="MDT0261108.1"/>
    <property type="molecule type" value="Genomic_DNA"/>
</dbReference>
<dbReference type="InterPro" id="IPR007157">
    <property type="entry name" value="PspA_VIPP1"/>
</dbReference>
<feature type="compositionally biased region" description="Low complexity" evidence="3">
    <location>
        <begin position="240"/>
        <end position="249"/>
    </location>
</feature>
<keyword evidence="5" id="KW-1185">Reference proteome</keyword>